<accession>A0A4Q2D351</accession>
<keyword evidence="3" id="KW-1185">Reference proteome</keyword>
<feature type="region of interest" description="Disordered" evidence="1">
    <location>
        <begin position="195"/>
        <end position="220"/>
    </location>
</feature>
<name>A0A4Q2D351_9AGAR</name>
<evidence type="ECO:0000256" key="1">
    <source>
        <dbReference type="SAM" id="MobiDB-lite"/>
    </source>
</evidence>
<dbReference type="EMBL" id="SDEE01001188">
    <property type="protein sequence ID" value="RXW12595.1"/>
    <property type="molecule type" value="Genomic_DNA"/>
</dbReference>
<dbReference type="Proteomes" id="UP000290288">
    <property type="component" value="Unassembled WGS sequence"/>
</dbReference>
<reference evidence="2 3" key="1">
    <citation type="submission" date="2019-01" db="EMBL/GenBank/DDBJ databases">
        <title>Draft genome sequence of Psathyrella aberdarensis IHI B618.</title>
        <authorList>
            <person name="Buettner E."/>
            <person name="Kellner H."/>
        </authorList>
    </citation>
    <scope>NUCLEOTIDE SEQUENCE [LARGE SCALE GENOMIC DNA]</scope>
    <source>
        <strain evidence="2 3">IHI B618</strain>
    </source>
</reference>
<gene>
    <name evidence="2" type="ORF">EST38_g13258</name>
</gene>
<evidence type="ECO:0000313" key="3">
    <source>
        <dbReference type="Proteomes" id="UP000290288"/>
    </source>
</evidence>
<evidence type="ECO:0000313" key="2">
    <source>
        <dbReference type="EMBL" id="RXW12595.1"/>
    </source>
</evidence>
<dbReference type="AlphaFoldDB" id="A0A4Q2D351"/>
<sequence length="291" mass="32940">MDSICDFPLEILAAIFKMVYDDATGNGRWVGASVCRRIRMVTPPSTLILSHWPYYGRPADVRYVINDEKLESFLHDVQLFADNRSAFYNAVGTWFGHIRGARFDVSACYDTQDQAISIVSRLHVKSIRTDAYYMEKGYVRFLKGIAESCKEVNALTLVIESARTAMCFPYAECVLERTPEHPGCRCRHPCNCSELDSDDSRGSEATDDDDPESNEKATAPRFALSEDTEELADVLKIFASVRRLVVDCGSRQWTGLLEKEGTEVDLCSLLPSLEFYSFKGPHHLFFHHYSS</sequence>
<protein>
    <submittedName>
        <fullName evidence="2">Uncharacterized protein</fullName>
    </submittedName>
</protein>
<proteinExistence type="predicted"/>
<organism evidence="2 3">
    <name type="scientific">Candolleomyces aberdarensis</name>
    <dbReference type="NCBI Taxonomy" id="2316362"/>
    <lineage>
        <taxon>Eukaryota</taxon>
        <taxon>Fungi</taxon>
        <taxon>Dikarya</taxon>
        <taxon>Basidiomycota</taxon>
        <taxon>Agaricomycotina</taxon>
        <taxon>Agaricomycetes</taxon>
        <taxon>Agaricomycetidae</taxon>
        <taxon>Agaricales</taxon>
        <taxon>Agaricineae</taxon>
        <taxon>Psathyrellaceae</taxon>
        <taxon>Candolleomyces</taxon>
    </lineage>
</organism>
<comment type="caution">
    <text evidence="2">The sequence shown here is derived from an EMBL/GenBank/DDBJ whole genome shotgun (WGS) entry which is preliminary data.</text>
</comment>